<name>A0ABS7BPP8_9SPHN</name>
<evidence type="ECO:0000256" key="1">
    <source>
        <dbReference type="SAM" id="SignalP"/>
    </source>
</evidence>
<evidence type="ECO:0000313" key="3">
    <source>
        <dbReference type="Proteomes" id="UP000759103"/>
    </source>
</evidence>
<comment type="caution">
    <text evidence="2">The sequence shown here is derived from an EMBL/GenBank/DDBJ whole genome shotgun (WGS) entry which is preliminary data.</text>
</comment>
<reference evidence="2 3" key="1">
    <citation type="submission" date="2021-07" db="EMBL/GenBank/DDBJ databases">
        <title>Sphingomonas sp.</title>
        <authorList>
            <person name="Feng G."/>
            <person name="Li J."/>
            <person name="Pan M."/>
        </authorList>
    </citation>
    <scope>NUCLEOTIDE SEQUENCE [LARGE SCALE GENOMIC DNA]</scope>
    <source>
        <strain evidence="2 3">RRHST34</strain>
    </source>
</reference>
<proteinExistence type="predicted"/>
<accession>A0ABS7BPP8</accession>
<protein>
    <submittedName>
        <fullName evidence="2">Uncharacterized protein</fullName>
    </submittedName>
</protein>
<evidence type="ECO:0000313" key="2">
    <source>
        <dbReference type="EMBL" id="MBW6531577.1"/>
    </source>
</evidence>
<organism evidence="2 3">
    <name type="scientific">Sphingomonas citri</name>
    <dbReference type="NCBI Taxonomy" id="2862499"/>
    <lineage>
        <taxon>Bacteria</taxon>
        <taxon>Pseudomonadati</taxon>
        <taxon>Pseudomonadota</taxon>
        <taxon>Alphaproteobacteria</taxon>
        <taxon>Sphingomonadales</taxon>
        <taxon>Sphingomonadaceae</taxon>
        <taxon>Sphingomonas</taxon>
    </lineage>
</organism>
<sequence length="124" mass="13168">MIDLVRSFRGGGARVGSALCALALTALAASPAAADNSYNANIYGHLTTVLTYTGDTTILFSFDKMPTVPNCAGVYFVIPADEGLARQQELSRLLTAYTTHEFINIGYHGQTCGPGGYILVYRVG</sequence>
<gene>
    <name evidence="2" type="ORF">KZ820_12605</name>
</gene>
<dbReference type="EMBL" id="JAHXZN010000004">
    <property type="protein sequence ID" value="MBW6531577.1"/>
    <property type="molecule type" value="Genomic_DNA"/>
</dbReference>
<feature type="chain" id="PRO_5045206789" evidence="1">
    <location>
        <begin position="29"/>
        <end position="124"/>
    </location>
</feature>
<dbReference type="RefSeq" id="WP_219748978.1">
    <property type="nucleotide sequence ID" value="NZ_JAHXZN010000004.1"/>
</dbReference>
<keyword evidence="1" id="KW-0732">Signal</keyword>
<feature type="signal peptide" evidence="1">
    <location>
        <begin position="1"/>
        <end position="28"/>
    </location>
</feature>
<dbReference type="Proteomes" id="UP000759103">
    <property type="component" value="Unassembled WGS sequence"/>
</dbReference>
<keyword evidence="3" id="KW-1185">Reference proteome</keyword>